<dbReference type="EMBL" id="CP012801">
    <property type="protein sequence ID" value="ALJ62128.1"/>
    <property type="molecule type" value="Genomic_DNA"/>
</dbReference>
<accession>A0A0P0GLQ1</accession>
<dbReference type="RefSeq" id="WP_029428813.1">
    <property type="nucleotide sequence ID" value="NZ_CP012801.1"/>
</dbReference>
<protein>
    <recommendedName>
        <fullName evidence="5">DUF1016 domain-containing protein</fullName>
    </recommendedName>
</protein>
<reference evidence="3 4" key="1">
    <citation type="journal article" date="2015" name="Science">
        <title>Genetic determinants of in vivo fitness and diet responsiveness in multiple human gut Bacteroides.</title>
        <authorList>
            <person name="Wu M."/>
            <person name="McNulty N.P."/>
            <person name="Rodionov D.A."/>
            <person name="Khoroshkin M.S."/>
            <person name="Griffin N.W."/>
            <person name="Cheng J."/>
            <person name="Latreille P."/>
            <person name="Kerstetter R.A."/>
            <person name="Terrapon N."/>
            <person name="Henrissat B."/>
            <person name="Osterman A.L."/>
            <person name="Gordon J.I."/>
        </authorList>
    </citation>
    <scope>NUCLEOTIDE SEQUENCE [LARGE SCALE GENOMIC DNA]</scope>
    <source>
        <strain evidence="3 4">WH2</strain>
    </source>
</reference>
<dbReference type="PANTHER" id="PTHR30547">
    <property type="entry name" value="UNCHARACTERIZED PROTEIN YHCG-RELATED"/>
    <property type="match status" value="1"/>
</dbReference>
<dbReference type="InterPro" id="IPR009362">
    <property type="entry name" value="YhcG_C"/>
</dbReference>
<dbReference type="InterPro" id="IPR011856">
    <property type="entry name" value="tRNA_endonuc-like_dom_sf"/>
</dbReference>
<dbReference type="KEGG" id="bcel:BcellWH2_04919"/>
<evidence type="ECO:0000313" key="3">
    <source>
        <dbReference type="EMBL" id="ALJ62128.1"/>
    </source>
</evidence>
<sequence length="371" mass="42810">MSESINILDKDYLQWVEELCKRYRKSQIRAAVKVNTEMLRFYWELGQDIETKEASNKYGSGFYAALSRDLRHKLPDADGLSETSVRYAKRFYCLYSPLEKSLPQAVEKSENTNLPQLVEDLHTILFSIPWGHHRYIIDKCSEDAHKALFYVRQTMENGWSRSMLLNFLGTDFYERSGKALTNFKKTLPDMNSDLAQEITKDPYDFSFTGVRGKYNERKLKDALLANITKFLLELGTGFAYVGKEYRLQIDEKEKFIDLLFYNLKLSCYVVVEVKIGEFDFPDAGQLSGYVVACNHLLRQEGRDNPTIGLLICKQKSNTIAQYALEGSSQPIGISEYELSKLYPKKVEGTIPSIKELEEKIEKETEKSTKDE</sequence>
<evidence type="ECO:0000313" key="4">
    <source>
        <dbReference type="Proteomes" id="UP000061809"/>
    </source>
</evidence>
<dbReference type="AlphaFoldDB" id="A0A0P0GLQ1"/>
<dbReference type="GO" id="GO:0003676">
    <property type="term" value="F:nucleic acid binding"/>
    <property type="evidence" value="ECO:0007669"/>
    <property type="project" value="InterPro"/>
</dbReference>
<name>A0A0P0GLQ1_9BACE</name>
<dbReference type="Pfam" id="PF06250">
    <property type="entry name" value="YhcG_C"/>
    <property type="match status" value="1"/>
</dbReference>
<dbReference type="PATRIC" id="fig|246787.4.peg.5078"/>
<proteinExistence type="predicted"/>
<dbReference type="Gene3D" id="3.40.1350.10">
    <property type="match status" value="1"/>
</dbReference>
<dbReference type="Pfam" id="PF17761">
    <property type="entry name" value="DUF1016_N"/>
    <property type="match status" value="1"/>
</dbReference>
<feature type="domain" description="YhcG N-terminal" evidence="2">
    <location>
        <begin position="21"/>
        <end position="175"/>
    </location>
</feature>
<dbReference type="InterPro" id="IPR041527">
    <property type="entry name" value="YhcG_N"/>
</dbReference>
<evidence type="ECO:0000259" key="2">
    <source>
        <dbReference type="Pfam" id="PF17761"/>
    </source>
</evidence>
<evidence type="ECO:0000259" key="1">
    <source>
        <dbReference type="Pfam" id="PF06250"/>
    </source>
</evidence>
<dbReference type="InterPro" id="IPR053148">
    <property type="entry name" value="PD-DEXK-like_domain"/>
</dbReference>
<dbReference type="Proteomes" id="UP000061809">
    <property type="component" value="Chromosome"/>
</dbReference>
<dbReference type="PANTHER" id="PTHR30547:SF5">
    <property type="entry name" value="NUCLEASE YHCG-RELATED"/>
    <property type="match status" value="1"/>
</dbReference>
<evidence type="ECO:0008006" key="5">
    <source>
        <dbReference type="Google" id="ProtNLM"/>
    </source>
</evidence>
<gene>
    <name evidence="3" type="ORF">BcellWH2_04919</name>
</gene>
<organism evidence="3 4">
    <name type="scientific">Bacteroides cellulosilyticus</name>
    <dbReference type="NCBI Taxonomy" id="246787"/>
    <lineage>
        <taxon>Bacteria</taxon>
        <taxon>Pseudomonadati</taxon>
        <taxon>Bacteroidota</taxon>
        <taxon>Bacteroidia</taxon>
        <taxon>Bacteroidales</taxon>
        <taxon>Bacteroidaceae</taxon>
        <taxon>Bacteroides</taxon>
    </lineage>
</organism>
<feature type="domain" description="YhcG PDDEXK nuclease" evidence="1">
    <location>
        <begin position="196"/>
        <end position="349"/>
    </location>
</feature>